<dbReference type="GO" id="GO:0042273">
    <property type="term" value="P:ribosomal large subunit biogenesis"/>
    <property type="evidence" value="ECO:0007669"/>
    <property type="project" value="UniProtKB-UniRule"/>
</dbReference>
<comment type="similarity">
    <text evidence="1 6">Belongs to the SDA1 family.</text>
</comment>
<evidence type="ECO:0000256" key="5">
    <source>
        <dbReference type="ARBA" id="ARBA00023242"/>
    </source>
</evidence>
<comment type="function">
    <text evidence="6">Required for 60S pre-ribosomal subunits export to the cytoplasm.</text>
</comment>
<accession>A0A9Q0HTQ3</accession>
<proteinExistence type="inferred from homology"/>
<dbReference type="Proteomes" id="UP001151287">
    <property type="component" value="Unassembled WGS sequence"/>
</dbReference>
<sequence length="804" mass="90346">MAPPPASSASFLSPESVSAAGLSADRLNLPLLQSKMKADPSLYEPELQLLSRHFESSLDLFRHQAALNPTSDPVVAKSLGDLAMVLAHLTPFYPGKLDNVPRQIAGLLGSDGRDLPSSLRLHLVQALILLVNRKVVGLEETLELFMNLQLIGDRALRKLAFSHIVHSIRRMNKKHKNETQNRKLQNILFPMLQSEDELRVKRALTVVCELHRRKVWFDERTANAICYACFHSSSRIMVASLSFLLGYENIEVEDDSDASSSDDDESIEKPVVLLSKEDVYKANKKGTTASKKKKKAKLKRVVRSMKRQQRIATEGSGSNYYSPLTYLKDPQGFAEKLLSHHASDKKNTERFEVKMMRLRVICRTVALHRLILLELYDNLANYAQPHQRDVTILLAAIVQACHDMVPPDAVEPLFKKIVNNFVNDRATPEAITVGLNTIREICLRMPLLMNEDLLQDLVLYKKTRNKGVSMAARSLITLFREICPSLLVKKDRGRPMNPNARPKAYGETTVVSDVPGLELLQGADISDDDDDDENGDGDDDDEIDDEDDNDVGDIDGGSSVDGHDEDDVTNAPSEEEQEEEGGHSNDESEDDLVSSGSDDDELLDDNHEDEDGSDDDDEDDSDDEGGHDLQEKGRSDRGEKRKLDEYISKISAADASLRALKKLAMAKAHVSEEADPILSNEDFKRIKEIKAKKQAEEALVQHGVRRINTDKPLNPSKLEVHVRRKLTKEERLELVRAAREEREPYMARAKLKHKKNAGLSNAQKEHKKIMPLAARRAKASKSRQQRKKKQNRAGKQFKGRKAWK</sequence>
<dbReference type="EMBL" id="JAMQYH010000002">
    <property type="protein sequence ID" value="KAJ1698174.1"/>
    <property type="molecule type" value="Genomic_DNA"/>
</dbReference>
<dbReference type="InterPro" id="IPR027312">
    <property type="entry name" value="Sda1"/>
</dbReference>
<reference evidence="10" key="1">
    <citation type="journal article" date="2022" name="Cell">
        <title>Repeat-based holocentromeres influence genome architecture and karyotype evolution.</title>
        <authorList>
            <person name="Hofstatter P.G."/>
            <person name="Thangavel G."/>
            <person name="Lux T."/>
            <person name="Neumann P."/>
            <person name="Vondrak T."/>
            <person name="Novak P."/>
            <person name="Zhang M."/>
            <person name="Costa L."/>
            <person name="Castellani M."/>
            <person name="Scott A."/>
            <person name="Toegelov H."/>
            <person name="Fuchs J."/>
            <person name="Mata-Sucre Y."/>
            <person name="Dias Y."/>
            <person name="Vanzela A.L.L."/>
            <person name="Huettel B."/>
            <person name="Almeida C.C.S."/>
            <person name="Simkova H."/>
            <person name="Souza G."/>
            <person name="Pedrosa-Harand A."/>
            <person name="Macas J."/>
            <person name="Mayer K.F.X."/>
            <person name="Houben A."/>
            <person name="Marques A."/>
        </authorList>
    </citation>
    <scope>NUCLEOTIDE SEQUENCE</scope>
    <source>
        <strain evidence="10">RhyBre1mFocal</strain>
    </source>
</reference>
<comment type="caution">
    <text evidence="10">The sequence shown here is derived from an EMBL/GenBank/DDBJ whole genome shotgun (WGS) entry which is preliminary data.</text>
</comment>
<evidence type="ECO:0000313" key="11">
    <source>
        <dbReference type="Proteomes" id="UP001151287"/>
    </source>
</evidence>
<feature type="compositionally biased region" description="Acidic residues" evidence="7">
    <location>
        <begin position="587"/>
        <end position="623"/>
    </location>
</feature>
<dbReference type="InterPro" id="IPR007949">
    <property type="entry name" value="SDA1_MD"/>
</dbReference>
<evidence type="ECO:0000256" key="1">
    <source>
        <dbReference type="ARBA" id="ARBA00005783"/>
    </source>
</evidence>
<comment type="subcellular location">
    <subcellularLocation>
        <location evidence="6">Nucleus</location>
        <location evidence="6">Nucleolus</location>
    </subcellularLocation>
</comment>
<feature type="domain" description="SDA1 N-terminal" evidence="9">
    <location>
        <begin position="86"/>
        <end position="464"/>
    </location>
</feature>
<feature type="compositionally biased region" description="Basic residues" evidence="7">
    <location>
        <begin position="765"/>
        <end position="804"/>
    </location>
</feature>
<feature type="compositionally biased region" description="Acidic residues" evidence="7">
    <location>
        <begin position="525"/>
        <end position="553"/>
    </location>
</feature>
<dbReference type="GO" id="GO:0000055">
    <property type="term" value="P:ribosomal large subunit export from nucleus"/>
    <property type="evidence" value="ECO:0007669"/>
    <property type="project" value="UniProtKB-UniRule"/>
</dbReference>
<dbReference type="SUPFAM" id="SSF48371">
    <property type="entry name" value="ARM repeat"/>
    <property type="match status" value="1"/>
</dbReference>
<dbReference type="PANTHER" id="PTHR12730">
    <property type="entry name" value="HSDA/SDA1-RELATED"/>
    <property type="match status" value="1"/>
</dbReference>
<evidence type="ECO:0000259" key="8">
    <source>
        <dbReference type="Pfam" id="PF05285"/>
    </source>
</evidence>
<evidence type="ECO:0000256" key="6">
    <source>
        <dbReference type="RuleBase" id="RU365057"/>
    </source>
</evidence>
<name>A0A9Q0HTQ3_9POAL</name>
<evidence type="ECO:0000313" key="10">
    <source>
        <dbReference type="EMBL" id="KAJ1698174.1"/>
    </source>
</evidence>
<feature type="domain" description="SDA1 middle" evidence="8">
    <location>
        <begin position="592"/>
        <end position="737"/>
    </location>
</feature>
<keyword evidence="2 6" id="KW-0813">Transport</keyword>
<dbReference type="GO" id="GO:0015031">
    <property type="term" value="P:protein transport"/>
    <property type="evidence" value="ECO:0007669"/>
    <property type="project" value="UniProtKB-KW"/>
</dbReference>
<dbReference type="AlphaFoldDB" id="A0A9Q0HTQ3"/>
<keyword evidence="4 6" id="KW-0653">Protein transport</keyword>
<keyword evidence="3 6" id="KW-0690">Ribosome biogenesis</keyword>
<evidence type="ECO:0000259" key="9">
    <source>
        <dbReference type="Pfam" id="PF08158"/>
    </source>
</evidence>
<dbReference type="Pfam" id="PF05285">
    <property type="entry name" value="SDA1_dom"/>
    <property type="match status" value="1"/>
</dbReference>
<dbReference type="GO" id="GO:0005730">
    <property type="term" value="C:nucleolus"/>
    <property type="evidence" value="ECO:0007669"/>
    <property type="project" value="UniProtKB-SubCell"/>
</dbReference>
<dbReference type="OrthoDB" id="2196187at2759"/>
<keyword evidence="11" id="KW-1185">Reference proteome</keyword>
<dbReference type="InterPro" id="IPR016024">
    <property type="entry name" value="ARM-type_fold"/>
</dbReference>
<evidence type="ECO:0000256" key="3">
    <source>
        <dbReference type="ARBA" id="ARBA00022517"/>
    </source>
</evidence>
<feature type="compositionally biased region" description="Acidic residues" evidence="7">
    <location>
        <begin position="563"/>
        <end position="579"/>
    </location>
</feature>
<evidence type="ECO:0000256" key="7">
    <source>
        <dbReference type="SAM" id="MobiDB-lite"/>
    </source>
</evidence>
<evidence type="ECO:0000256" key="2">
    <source>
        <dbReference type="ARBA" id="ARBA00022448"/>
    </source>
</evidence>
<feature type="region of interest" description="Disordered" evidence="7">
    <location>
        <begin position="490"/>
        <end position="642"/>
    </location>
</feature>
<dbReference type="InterPro" id="IPR012977">
    <property type="entry name" value="SDA1_N"/>
</dbReference>
<dbReference type="Pfam" id="PF08158">
    <property type="entry name" value="SDA1_HEAT"/>
    <property type="match status" value="1"/>
</dbReference>
<gene>
    <name evidence="10" type="ORF">LUZ63_006686</name>
</gene>
<feature type="compositionally biased region" description="Basic and acidic residues" evidence="7">
    <location>
        <begin position="624"/>
        <end position="642"/>
    </location>
</feature>
<evidence type="ECO:0000256" key="4">
    <source>
        <dbReference type="ARBA" id="ARBA00022927"/>
    </source>
</evidence>
<keyword evidence="5 6" id="KW-0539">Nucleus</keyword>
<organism evidence="10 11">
    <name type="scientific">Rhynchospora breviuscula</name>
    <dbReference type="NCBI Taxonomy" id="2022672"/>
    <lineage>
        <taxon>Eukaryota</taxon>
        <taxon>Viridiplantae</taxon>
        <taxon>Streptophyta</taxon>
        <taxon>Embryophyta</taxon>
        <taxon>Tracheophyta</taxon>
        <taxon>Spermatophyta</taxon>
        <taxon>Magnoliopsida</taxon>
        <taxon>Liliopsida</taxon>
        <taxon>Poales</taxon>
        <taxon>Cyperaceae</taxon>
        <taxon>Cyperoideae</taxon>
        <taxon>Rhynchosporeae</taxon>
        <taxon>Rhynchospora</taxon>
    </lineage>
</organism>
<dbReference type="PANTHER" id="PTHR12730:SF0">
    <property type="entry name" value="PROTEIN SDA1 HOMOLOG"/>
    <property type="match status" value="1"/>
</dbReference>
<protein>
    <recommendedName>
        <fullName evidence="6">Protein SDA1</fullName>
    </recommendedName>
</protein>
<feature type="region of interest" description="Disordered" evidence="7">
    <location>
        <begin position="745"/>
        <end position="804"/>
    </location>
</feature>